<keyword evidence="1" id="KW-0812">Transmembrane</keyword>
<organism evidence="2 3">
    <name type="scientific">Fusarium oligoseptatum</name>
    <dbReference type="NCBI Taxonomy" id="2604345"/>
    <lineage>
        <taxon>Eukaryota</taxon>
        <taxon>Fungi</taxon>
        <taxon>Dikarya</taxon>
        <taxon>Ascomycota</taxon>
        <taxon>Pezizomycotina</taxon>
        <taxon>Sordariomycetes</taxon>
        <taxon>Hypocreomycetidae</taxon>
        <taxon>Hypocreales</taxon>
        <taxon>Nectriaceae</taxon>
        <taxon>Fusarium</taxon>
        <taxon>Fusarium solani species complex</taxon>
    </lineage>
</organism>
<accession>A0A428RTT2</accession>
<feature type="transmembrane region" description="Helical" evidence="1">
    <location>
        <begin position="269"/>
        <end position="293"/>
    </location>
</feature>
<dbReference type="STRING" id="1325735.A0A428RTT2"/>
<dbReference type="Pfam" id="PF20246">
    <property type="entry name" value="DUF6601"/>
    <property type="match status" value="1"/>
</dbReference>
<dbReference type="PANTHER" id="PTHR34414:SF1">
    <property type="entry name" value="SUBTILISIN-LIKE SERINE PROTEASE"/>
    <property type="match status" value="1"/>
</dbReference>
<keyword evidence="1" id="KW-0472">Membrane</keyword>
<proteinExistence type="predicted"/>
<keyword evidence="3" id="KW-1185">Reference proteome</keyword>
<reference evidence="2 3" key="1">
    <citation type="submission" date="2017-06" db="EMBL/GenBank/DDBJ databases">
        <title>Comparative genomic analysis of Ambrosia Fusariam Clade fungi.</title>
        <authorList>
            <person name="Stajich J.E."/>
            <person name="Carrillo J."/>
            <person name="Kijimoto T."/>
            <person name="Eskalen A."/>
            <person name="O'Donnell K."/>
            <person name="Kasson M."/>
        </authorList>
    </citation>
    <scope>NUCLEOTIDE SEQUENCE [LARGE SCALE GENOMIC DNA]</scope>
    <source>
        <strain evidence="2 3">NRRL62579</strain>
    </source>
</reference>
<dbReference type="EMBL" id="NKCK01000497">
    <property type="protein sequence ID" value="RSL80948.1"/>
    <property type="molecule type" value="Genomic_DNA"/>
</dbReference>
<evidence type="ECO:0000313" key="2">
    <source>
        <dbReference type="EMBL" id="RSL80948.1"/>
    </source>
</evidence>
<dbReference type="InterPro" id="IPR046536">
    <property type="entry name" value="DUF6601"/>
</dbReference>
<protein>
    <submittedName>
        <fullName evidence="2">Uncharacterized protein</fullName>
    </submittedName>
</protein>
<dbReference type="Proteomes" id="UP000287144">
    <property type="component" value="Unassembled WGS sequence"/>
</dbReference>
<evidence type="ECO:0000256" key="1">
    <source>
        <dbReference type="SAM" id="Phobius"/>
    </source>
</evidence>
<keyword evidence="1" id="KW-1133">Transmembrane helix</keyword>
<feature type="transmembrane region" description="Helical" evidence="1">
    <location>
        <begin position="234"/>
        <end position="257"/>
    </location>
</feature>
<gene>
    <name evidence="2" type="ORF">CEP52_017300</name>
</gene>
<sequence>MDQTTYRLAPPFSKENSLRSSTYAALPHNFRQNDQLLDPRKDTRAYLKTDLQTPRLSKIHRLLWLTGMPRPARPLHRQRLLLRTIHLTESTDEHLVWHETCIFIKPIPEYLLDYEFWDQELCADEALHKSACGLLLSYAWLVCYKSDLRIAGEAGLLPANIDWNAWTAFMMDFTSHIDTSTICQVDSRYSYSELRLSRLNTLYRFGAAGFSLRNVVYGFMSGSTRYTTFFERNFGWILAVFVYMSVVLSAMQVALATERFGDDIRFQQFSYGMALLSMAFVLAAVAIMFLVAAQRRARSRAG</sequence>
<evidence type="ECO:0000313" key="3">
    <source>
        <dbReference type="Proteomes" id="UP000287144"/>
    </source>
</evidence>
<dbReference type="AlphaFoldDB" id="A0A428RTT2"/>
<name>A0A428RTT2_9HYPO</name>
<dbReference type="PANTHER" id="PTHR34414">
    <property type="entry name" value="HET DOMAIN-CONTAINING PROTEIN-RELATED"/>
    <property type="match status" value="1"/>
</dbReference>
<comment type="caution">
    <text evidence="2">The sequence shown here is derived from an EMBL/GenBank/DDBJ whole genome shotgun (WGS) entry which is preliminary data.</text>
</comment>